<evidence type="ECO:0000313" key="15">
    <source>
        <dbReference type="RefSeq" id="XP_010453988.1"/>
    </source>
</evidence>
<feature type="transmembrane region" description="Helical" evidence="12">
    <location>
        <begin position="397"/>
        <end position="415"/>
    </location>
</feature>
<feature type="transmembrane region" description="Helical" evidence="12">
    <location>
        <begin position="129"/>
        <end position="145"/>
    </location>
</feature>
<dbReference type="PANTHER" id="PTHR12266">
    <property type="entry name" value="NA+/CA2+ K+ INDEPENDENT EXCHANGER"/>
    <property type="match status" value="1"/>
</dbReference>
<evidence type="ECO:0000313" key="14">
    <source>
        <dbReference type="Proteomes" id="UP000694864"/>
    </source>
</evidence>
<dbReference type="Gene3D" id="1.20.1420.30">
    <property type="entry name" value="NCX, central ion-binding region"/>
    <property type="match status" value="2"/>
</dbReference>
<dbReference type="InterPro" id="IPR004837">
    <property type="entry name" value="NaCa_Exmemb"/>
</dbReference>
<dbReference type="Pfam" id="PF01699">
    <property type="entry name" value="Na_Ca_ex"/>
    <property type="match status" value="2"/>
</dbReference>
<evidence type="ECO:0000256" key="1">
    <source>
        <dbReference type="ARBA" id="ARBA00004141"/>
    </source>
</evidence>
<dbReference type="GeneID" id="104735834"/>
<feature type="transmembrane region" description="Helical" evidence="12">
    <location>
        <begin position="335"/>
        <end position="355"/>
    </location>
</feature>
<evidence type="ECO:0000256" key="8">
    <source>
        <dbReference type="ARBA" id="ARBA00023053"/>
    </source>
</evidence>
<keyword evidence="4" id="KW-0633">Potassium transport</keyword>
<feature type="transmembrane region" description="Helical" evidence="12">
    <location>
        <begin position="510"/>
        <end position="529"/>
    </location>
</feature>
<keyword evidence="7 12" id="KW-1133">Transmembrane helix</keyword>
<keyword evidence="5 12" id="KW-0812">Transmembrane</keyword>
<proteinExistence type="inferred from homology"/>
<dbReference type="Proteomes" id="UP000694864">
    <property type="component" value="Chromosome 13"/>
</dbReference>
<gene>
    <name evidence="15" type="primary">LOC104735834</name>
</gene>
<feature type="transmembrane region" description="Helical" evidence="12">
    <location>
        <begin position="201"/>
        <end position="221"/>
    </location>
</feature>
<dbReference type="InterPro" id="IPR044880">
    <property type="entry name" value="NCX_ion-bd_dom_sf"/>
</dbReference>
<evidence type="ECO:0000256" key="12">
    <source>
        <dbReference type="SAM" id="Phobius"/>
    </source>
</evidence>
<keyword evidence="2" id="KW-0813">Transport</keyword>
<evidence type="ECO:0000256" key="10">
    <source>
        <dbReference type="ARBA" id="ARBA00023201"/>
    </source>
</evidence>
<dbReference type="PANTHER" id="PTHR12266:SF18">
    <property type="entry name" value="CATION_CALCIUM EXCHANGER 2"/>
    <property type="match status" value="1"/>
</dbReference>
<keyword evidence="3" id="KW-0050">Antiport</keyword>
<feature type="transmembrane region" description="Helical" evidence="12">
    <location>
        <begin position="227"/>
        <end position="247"/>
    </location>
</feature>
<comment type="similarity">
    <text evidence="11">Belongs to the Ca(2+):cation antiporter (CaCA) (TC 2.A.19) family. Cation/calcium exchanger (CCX) subfamily.</text>
</comment>
<evidence type="ECO:0000256" key="9">
    <source>
        <dbReference type="ARBA" id="ARBA00023136"/>
    </source>
</evidence>
<name>A0ABM0VC54_CAMSA</name>
<keyword evidence="6" id="KW-0630">Potassium</keyword>
<reference evidence="14" key="1">
    <citation type="journal article" date="2014" name="Nat. Commun.">
        <title>The emerging biofuel crop Camelina sativa retains a highly undifferentiated hexaploid genome structure.</title>
        <authorList>
            <person name="Kagale S."/>
            <person name="Koh C."/>
            <person name="Nixon J."/>
            <person name="Bollina V."/>
            <person name="Clarke W.E."/>
            <person name="Tuteja R."/>
            <person name="Spillane C."/>
            <person name="Robinson S.J."/>
            <person name="Links M.G."/>
            <person name="Clarke C."/>
            <person name="Higgins E.E."/>
            <person name="Huebert T."/>
            <person name="Sharpe A.G."/>
            <person name="Parkin I.A."/>
        </authorList>
    </citation>
    <scope>NUCLEOTIDE SEQUENCE [LARGE SCALE GENOMIC DNA]</scope>
    <source>
        <strain evidence="14">cv. DH55</strain>
    </source>
</reference>
<evidence type="ECO:0000256" key="6">
    <source>
        <dbReference type="ARBA" id="ARBA00022958"/>
    </source>
</evidence>
<keyword evidence="10" id="KW-0406">Ion transport</keyword>
<evidence type="ECO:0000256" key="5">
    <source>
        <dbReference type="ARBA" id="ARBA00022692"/>
    </source>
</evidence>
<keyword evidence="10" id="KW-0739">Sodium transport</keyword>
<feature type="transmembrane region" description="Helical" evidence="12">
    <location>
        <begin position="12"/>
        <end position="30"/>
    </location>
</feature>
<feature type="transmembrane region" description="Helical" evidence="12">
    <location>
        <begin position="310"/>
        <end position="329"/>
    </location>
</feature>
<evidence type="ECO:0000259" key="13">
    <source>
        <dbReference type="Pfam" id="PF01699"/>
    </source>
</evidence>
<evidence type="ECO:0000256" key="2">
    <source>
        <dbReference type="ARBA" id="ARBA00022448"/>
    </source>
</evidence>
<evidence type="ECO:0000256" key="3">
    <source>
        <dbReference type="ARBA" id="ARBA00022449"/>
    </source>
</evidence>
<organism evidence="14 15">
    <name type="scientific">Camelina sativa</name>
    <name type="common">False flax</name>
    <name type="synonym">Myagrum sativum</name>
    <dbReference type="NCBI Taxonomy" id="90675"/>
    <lineage>
        <taxon>Eukaryota</taxon>
        <taxon>Viridiplantae</taxon>
        <taxon>Streptophyta</taxon>
        <taxon>Embryophyta</taxon>
        <taxon>Tracheophyta</taxon>
        <taxon>Spermatophyta</taxon>
        <taxon>Magnoliopsida</taxon>
        <taxon>eudicotyledons</taxon>
        <taxon>Gunneridae</taxon>
        <taxon>Pentapetalae</taxon>
        <taxon>rosids</taxon>
        <taxon>malvids</taxon>
        <taxon>Brassicales</taxon>
        <taxon>Brassicaceae</taxon>
        <taxon>Camelineae</taxon>
        <taxon>Camelina</taxon>
    </lineage>
</organism>
<evidence type="ECO:0000256" key="4">
    <source>
        <dbReference type="ARBA" id="ARBA00022538"/>
    </source>
</evidence>
<feature type="transmembrane region" description="Helical" evidence="12">
    <location>
        <begin position="427"/>
        <end position="446"/>
    </location>
</feature>
<reference evidence="15" key="2">
    <citation type="submission" date="2025-08" db="UniProtKB">
        <authorList>
            <consortium name="RefSeq"/>
        </authorList>
    </citation>
    <scope>IDENTIFICATION</scope>
    <source>
        <tissue evidence="15">Leaf</tissue>
    </source>
</reference>
<comment type="subcellular location">
    <subcellularLocation>
        <location evidence="1">Membrane</location>
        <topology evidence="1">Multi-pass membrane protein</topology>
    </subcellularLocation>
</comment>
<sequence>MGFSFSSTRFGYLTTITFLLVVSCLLLGFFTNPVDSSALLKPKSEHDCSALKHFHDYKSKCAYLKSIDPCANQGFFDYLSFLYCNFERFPILGQFLLFLWLLLLFYLLGHTASEYFCSSLESLSKLLNLSPTVAGVTLLSLGNGAPDLFASLVSFMGESKGTYDVGLNTVVGGSSFVTCVVVGVISIALHKRRVRVERAAFIRDICFFCAAIGSLALILVYGKINFWGALGFCSLYAVYVAFVYISWRFGGEGSDSDLESIHKRGSSLSEPILQRDGLDLEHIEDGGVVTGEHQAVEDGDHQGFDHRKRLVIWVITLPLNLPRILTIPVVSEANWSKPLAVASVTFAPVLLSFLWNWKREPTSTEAGIVYLIGCLIGIALGFIAGGTTKKSTPPKKWLLPWLAGGFVMSMTWSYMSAQELVALLTSLGYIFGVSPSILGLTVLAWGNSIGDLITNVTMALHDGNEGAQVAVSGCYAGPIFNTLFALGISLVGCAWQVYPSSIVIKTDPRLLESLGFLVIGLVWSFLVLFSNRMRLGGVMGIGLLVIYLASLSIRIMQTVGDAH</sequence>
<feature type="transmembrane region" description="Helical" evidence="12">
    <location>
        <begin position="535"/>
        <end position="556"/>
    </location>
</feature>
<protein>
    <submittedName>
        <fullName evidence="15">Cation/calcium exchanger 2-like</fullName>
    </submittedName>
</protein>
<feature type="domain" description="Sodium/calcium exchanger membrane region" evidence="13">
    <location>
        <begin position="402"/>
        <end position="555"/>
    </location>
</feature>
<evidence type="ECO:0000256" key="11">
    <source>
        <dbReference type="ARBA" id="ARBA00038187"/>
    </source>
</evidence>
<accession>A0ABM0VC54</accession>
<feature type="transmembrane region" description="Helical" evidence="12">
    <location>
        <begin position="479"/>
        <end position="498"/>
    </location>
</feature>
<keyword evidence="8" id="KW-0915">Sodium</keyword>
<keyword evidence="9 12" id="KW-0472">Membrane</keyword>
<dbReference type="RefSeq" id="XP_010453988.1">
    <property type="nucleotide sequence ID" value="XM_010455686.2"/>
</dbReference>
<feature type="transmembrane region" description="Helical" evidence="12">
    <location>
        <begin position="89"/>
        <end position="108"/>
    </location>
</feature>
<keyword evidence="14" id="KW-1185">Reference proteome</keyword>
<dbReference type="InterPro" id="IPR051359">
    <property type="entry name" value="CaCA_antiporter"/>
</dbReference>
<evidence type="ECO:0000256" key="7">
    <source>
        <dbReference type="ARBA" id="ARBA00022989"/>
    </source>
</evidence>
<feature type="transmembrane region" description="Helical" evidence="12">
    <location>
        <begin position="165"/>
        <end position="189"/>
    </location>
</feature>
<feature type="transmembrane region" description="Helical" evidence="12">
    <location>
        <begin position="367"/>
        <end position="385"/>
    </location>
</feature>
<feature type="domain" description="Sodium/calcium exchanger membrane region" evidence="13">
    <location>
        <begin position="98"/>
        <end position="244"/>
    </location>
</feature>